<evidence type="ECO:0000313" key="5">
    <source>
        <dbReference type="EMBL" id="GIE01919.1"/>
    </source>
</evidence>
<dbReference type="PANTHER" id="PTHR10584">
    <property type="entry name" value="SUGAR KINASE"/>
    <property type="match status" value="1"/>
</dbReference>
<dbReference type="InterPro" id="IPR002139">
    <property type="entry name" value="Ribo/fructo_kinase"/>
</dbReference>
<evidence type="ECO:0000313" key="6">
    <source>
        <dbReference type="Proteomes" id="UP000637628"/>
    </source>
</evidence>
<keyword evidence="3" id="KW-0418">Kinase</keyword>
<keyword evidence="6" id="KW-1185">Reference proteome</keyword>
<dbReference type="Gene3D" id="3.40.1190.20">
    <property type="match status" value="1"/>
</dbReference>
<sequence length="223" mass="23404">MRVVVVGQLARDIVLTVDELPAAGTAVGVSERVEMLGGKGANQAVAVAKLGVPVSLIAVTGDDHYGDQMLALAISEGVDVRPVVRRRGTPTGLSVAAVDADGDRRYLEHLPDATRLTADDVDASADLLRHADAVMVQLEQPAAAVEAAIRYAREGGAILVMDGEGDAGPGLIVRKNEIAWRDPRWGEGRLDLTEKTDEFTAALTVKLLRGAAPAEAARRSTSP</sequence>
<feature type="domain" description="Carbohydrate kinase PfkB" evidence="4">
    <location>
        <begin position="2"/>
        <end position="159"/>
    </location>
</feature>
<dbReference type="Proteomes" id="UP000637628">
    <property type="component" value="Unassembled WGS sequence"/>
</dbReference>
<comment type="caution">
    <text evidence="5">The sequence shown here is derived from an EMBL/GenBank/DDBJ whole genome shotgun (WGS) entry which is preliminary data.</text>
</comment>
<evidence type="ECO:0000256" key="3">
    <source>
        <dbReference type="ARBA" id="ARBA00022777"/>
    </source>
</evidence>
<dbReference type="PROSITE" id="PS00583">
    <property type="entry name" value="PFKB_KINASES_1"/>
    <property type="match status" value="1"/>
</dbReference>
<dbReference type="SUPFAM" id="SSF53613">
    <property type="entry name" value="Ribokinase-like"/>
    <property type="match status" value="1"/>
</dbReference>
<evidence type="ECO:0000256" key="2">
    <source>
        <dbReference type="ARBA" id="ARBA00022679"/>
    </source>
</evidence>
<gene>
    <name evidence="5" type="ORF">Adu01nite_32690</name>
</gene>
<dbReference type="PRINTS" id="PR00990">
    <property type="entry name" value="RIBOKINASE"/>
</dbReference>
<name>A0ABQ3YX71_9ACTN</name>
<keyword evidence="2" id="KW-0808">Transferase</keyword>
<comment type="similarity">
    <text evidence="1">Belongs to the carbohydrate kinase PfkB family.</text>
</comment>
<dbReference type="InterPro" id="IPR029056">
    <property type="entry name" value="Ribokinase-like"/>
</dbReference>
<dbReference type="InterPro" id="IPR002173">
    <property type="entry name" value="Carboh/pur_kinase_PfkB_CS"/>
</dbReference>
<dbReference type="PANTHER" id="PTHR10584:SF157">
    <property type="entry name" value="SULFOFRUCTOSE KINASE"/>
    <property type="match status" value="1"/>
</dbReference>
<protein>
    <recommendedName>
        <fullName evidence="4">Carbohydrate kinase PfkB domain-containing protein</fullName>
    </recommendedName>
</protein>
<evidence type="ECO:0000256" key="1">
    <source>
        <dbReference type="ARBA" id="ARBA00010688"/>
    </source>
</evidence>
<dbReference type="EMBL" id="BOML01000027">
    <property type="protein sequence ID" value="GIE01919.1"/>
    <property type="molecule type" value="Genomic_DNA"/>
</dbReference>
<reference evidence="5 6" key="1">
    <citation type="submission" date="2021-01" db="EMBL/GenBank/DDBJ databases">
        <title>Whole genome shotgun sequence of Actinoplanes durhamensis NBRC 14914.</title>
        <authorList>
            <person name="Komaki H."/>
            <person name="Tamura T."/>
        </authorList>
    </citation>
    <scope>NUCLEOTIDE SEQUENCE [LARGE SCALE GENOMIC DNA]</scope>
    <source>
        <strain evidence="5 6">NBRC 14914</strain>
    </source>
</reference>
<organism evidence="5 6">
    <name type="scientific">Paractinoplanes durhamensis</name>
    <dbReference type="NCBI Taxonomy" id="113563"/>
    <lineage>
        <taxon>Bacteria</taxon>
        <taxon>Bacillati</taxon>
        <taxon>Actinomycetota</taxon>
        <taxon>Actinomycetes</taxon>
        <taxon>Micromonosporales</taxon>
        <taxon>Micromonosporaceae</taxon>
        <taxon>Paractinoplanes</taxon>
    </lineage>
</organism>
<dbReference type="Pfam" id="PF00294">
    <property type="entry name" value="PfkB"/>
    <property type="match status" value="1"/>
</dbReference>
<dbReference type="InterPro" id="IPR011611">
    <property type="entry name" value="PfkB_dom"/>
</dbReference>
<proteinExistence type="inferred from homology"/>
<accession>A0ABQ3YX71</accession>
<evidence type="ECO:0000259" key="4">
    <source>
        <dbReference type="Pfam" id="PF00294"/>
    </source>
</evidence>